<comment type="caution">
    <text evidence="2">The sequence shown here is derived from an EMBL/GenBank/DDBJ whole genome shotgun (WGS) entry which is preliminary data.</text>
</comment>
<dbReference type="EMBL" id="CAXLJL010000379">
    <property type="protein sequence ID" value="CAL5137316.1"/>
    <property type="molecule type" value="Genomic_DNA"/>
</dbReference>
<evidence type="ECO:0000313" key="2">
    <source>
        <dbReference type="EMBL" id="CAL5137317.1"/>
    </source>
</evidence>
<organism evidence="2 3">
    <name type="scientific">Calicophoron daubneyi</name>
    <name type="common">Rumen fluke</name>
    <name type="synonym">Paramphistomum daubneyi</name>
    <dbReference type="NCBI Taxonomy" id="300641"/>
    <lineage>
        <taxon>Eukaryota</taxon>
        <taxon>Metazoa</taxon>
        <taxon>Spiralia</taxon>
        <taxon>Lophotrochozoa</taxon>
        <taxon>Platyhelminthes</taxon>
        <taxon>Trematoda</taxon>
        <taxon>Digenea</taxon>
        <taxon>Plagiorchiida</taxon>
        <taxon>Pronocephalata</taxon>
        <taxon>Paramphistomoidea</taxon>
        <taxon>Paramphistomidae</taxon>
        <taxon>Calicophoron</taxon>
    </lineage>
</organism>
<name>A0AAV2TPL4_CALDB</name>
<accession>A0AAV2TPL4</accession>
<sequence length="153" mass="15725">MKAFGILVLFLVLIASEALNFGGVLNKLGKHGSKGSSGSGSGSSCMNVAADIAWNCLLKTMKKQKCDTSTVSGMFSGVSSLIGKRSILGGLSGISSKSQLSKVINSDHVNALTGMCNACTGCKMSAKQCVLTKAVAVKEGQCNLVDKLKGFVL</sequence>
<protein>
    <submittedName>
        <fullName evidence="2">Uncharacterized protein</fullName>
    </submittedName>
</protein>
<gene>
    <name evidence="2" type="ORF">CDAUBV1_LOCUS11642</name>
</gene>
<feature type="chain" id="PRO_5043291199" evidence="1">
    <location>
        <begin position="19"/>
        <end position="153"/>
    </location>
</feature>
<proteinExistence type="predicted"/>
<dbReference type="Proteomes" id="UP001497525">
    <property type="component" value="Unassembled WGS sequence"/>
</dbReference>
<evidence type="ECO:0000256" key="1">
    <source>
        <dbReference type="SAM" id="SignalP"/>
    </source>
</evidence>
<dbReference type="AlphaFoldDB" id="A0AAV2TPL4"/>
<reference evidence="2" key="1">
    <citation type="submission" date="2024-06" db="EMBL/GenBank/DDBJ databases">
        <authorList>
            <person name="Liu X."/>
            <person name="Lenzi L."/>
            <person name="Haldenby T S."/>
            <person name="Uol C."/>
        </authorList>
    </citation>
    <scope>NUCLEOTIDE SEQUENCE</scope>
</reference>
<evidence type="ECO:0000313" key="3">
    <source>
        <dbReference type="Proteomes" id="UP001497525"/>
    </source>
</evidence>
<keyword evidence="1" id="KW-0732">Signal</keyword>
<dbReference type="EMBL" id="CAXLJL010000379">
    <property type="protein sequence ID" value="CAL5137317.1"/>
    <property type="molecule type" value="Genomic_DNA"/>
</dbReference>
<feature type="signal peptide" evidence="1">
    <location>
        <begin position="1"/>
        <end position="18"/>
    </location>
</feature>